<dbReference type="PROSITE" id="PS00893">
    <property type="entry name" value="NUDIX_BOX"/>
    <property type="match status" value="1"/>
</dbReference>
<dbReference type="InterPro" id="IPR020084">
    <property type="entry name" value="NUDIX_hydrolase_CS"/>
</dbReference>
<evidence type="ECO:0000256" key="6">
    <source>
        <dbReference type="ARBA" id="ARBA00022801"/>
    </source>
</evidence>
<dbReference type="Pfam" id="PF00293">
    <property type="entry name" value="NUDIX"/>
    <property type="match status" value="1"/>
</dbReference>
<dbReference type="GO" id="GO:0000184">
    <property type="term" value="P:nuclear-transcribed mRNA catabolic process, nonsense-mediated decay"/>
    <property type="evidence" value="ECO:0007669"/>
    <property type="project" value="InterPro"/>
</dbReference>
<keyword evidence="4" id="KW-0963">Cytoplasm</keyword>
<keyword evidence="6" id="KW-0378">Hydrolase</keyword>
<reference evidence="11" key="1">
    <citation type="submission" date="2021-01" db="EMBL/GenBank/DDBJ databases">
        <authorList>
            <person name="Corre E."/>
            <person name="Pelletier E."/>
            <person name="Niang G."/>
            <person name="Scheremetjew M."/>
            <person name="Finn R."/>
            <person name="Kale V."/>
            <person name="Holt S."/>
            <person name="Cochrane G."/>
            <person name="Meng A."/>
            <person name="Brown T."/>
            <person name="Cohen L."/>
        </authorList>
    </citation>
    <scope>NUCLEOTIDE SEQUENCE</scope>
    <source>
        <strain evidence="11">Clade-D-RCC2572</strain>
    </source>
</reference>
<dbReference type="InterPro" id="IPR036189">
    <property type="entry name" value="DCP2_BoxA_sf"/>
</dbReference>
<dbReference type="GO" id="GO:0140933">
    <property type="term" value="F:5'-(N(7)-methylguanosine 5'-triphospho)-[mRNA] hydrolase activity"/>
    <property type="evidence" value="ECO:0007669"/>
    <property type="project" value="InterPro"/>
</dbReference>
<feature type="domain" description="Nudix hydrolase" evidence="10">
    <location>
        <begin position="148"/>
        <end position="291"/>
    </location>
</feature>
<organism evidence="11">
    <name type="scientific">Ostreococcus mediterraneus</name>
    <dbReference type="NCBI Taxonomy" id="1486918"/>
    <lineage>
        <taxon>Eukaryota</taxon>
        <taxon>Viridiplantae</taxon>
        <taxon>Chlorophyta</taxon>
        <taxon>Mamiellophyceae</taxon>
        <taxon>Mamiellales</taxon>
        <taxon>Bathycoccaceae</taxon>
        <taxon>Ostreococcus</taxon>
    </lineage>
</organism>
<dbReference type="SMART" id="SM01125">
    <property type="entry name" value="DCP2"/>
    <property type="match status" value="1"/>
</dbReference>
<dbReference type="InterPro" id="IPR007722">
    <property type="entry name" value="DCP2_BoxA"/>
</dbReference>
<sequence length="375" mass="41897">MAKKKKAAADGVDGGDATGGGDDVDMDAIELDAADVAVTSKKTQKKAAKEAQIKNVSDKQSELYVELAARFVLNAPPEELADGNRLLFLVEQAHWYYEDFMREKDASLPMLKLRAFATNMFEIVPQLKSMAMAKDISTTYDKFLAYKFSIPTCGAVLLNPAMDKCLMVRGWGSNSKSLGFPKGKMDAGETESECAAREVEEEIGVNIRDFIVEEDKVHFYRKLGKEMNTAQGKWTQKNTLFIIQGISEETKFLTHTRKEISDIVWNPIWIFDLPDGELHKYRGKYASCFPGLKAIAAWVKNKKSKQPKPRMNNVIAAQSPAAGRGKTMTLEDLEQEIMASLDDVSDEENDAAYEPFSALTNFTFNHSAIMQPFLR</sequence>
<proteinExistence type="inferred from homology"/>
<dbReference type="EMBL" id="HBEW01003752">
    <property type="protein sequence ID" value="CAD8581065.1"/>
    <property type="molecule type" value="Transcribed_RNA"/>
</dbReference>
<accession>A0A7S0KH39</accession>
<dbReference type="AlphaFoldDB" id="A0A7S0KH39"/>
<evidence type="ECO:0000256" key="3">
    <source>
        <dbReference type="ARBA" id="ARBA00005279"/>
    </source>
</evidence>
<comment type="cofactor">
    <cofactor evidence="1">
        <name>Mn(2+)</name>
        <dbReference type="ChEBI" id="CHEBI:29035"/>
    </cofactor>
</comment>
<protein>
    <recommendedName>
        <fullName evidence="10">Nudix hydrolase domain-containing protein</fullName>
    </recommendedName>
</protein>
<feature type="region of interest" description="Disordered" evidence="9">
    <location>
        <begin position="1"/>
        <end position="22"/>
    </location>
</feature>
<evidence type="ECO:0000313" key="11">
    <source>
        <dbReference type="EMBL" id="CAD8581065.1"/>
    </source>
</evidence>
<comment type="subcellular location">
    <subcellularLocation>
        <location evidence="2">Cytoplasm</location>
    </subcellularLocation>
</comment>
<evidence type="ECO:0000259" key="10">
    <source>
        <dbReference type="PROSITE" id="PS51462"/>
    </source>
</evidence>
<evidence type="ECO:0000256" key="4">
    <source>
        <dbReference type="ARBA" id="ARBA00022490"/>
    </source>
</evidence>
<feature type="compositionally biased region" description="Gly residues" evidence="9">
    <location>
        <begin position="12"/>
        <end position="21"/>
    </location>
</feature>
<dbReference type="GO" id="GO:0005737">
    <property type="term" value="C:cytoplasm"/>
    <property type="evidence" value="ECO:0007669"/>
    <property type="project" value="UniProtKB-SubCell"/>
</dbReference>
<dbReference type="Pfam" id="PF05026">
    <property type="entry name" value="DCP2"/>
    <property type="match status" value="1"/>
</dbReference>
<keyword evidence="8" id="KW-0464">Manganese</keyword>
<dbReference type="CDD" id="cd03672">
    <property type="entry name" value="NUDIX_Dcp2p_Nudt20"/>
    <property type="match status" value="1"/>
</dbReference>
<dbReference type="Gene3D" id="3.90.79.10">
    <property type="entry name" value="Nucleoside Triphosphate Pyrophosphohydrolase"/>
    <property type="match status" value="1"/>
</dbReference>
<dbReference type="InterPro" id="IPR015797">
    <property type="entry name" value="NUDIX_hydrolase-like_dom_sf"/>
</dbReference>
<dbReference type="GO" id="GO:0030145">
    <property type="term" value="F:manganese ion binding"/>
    <property type="evidence" value="ECO:0007669"/>
    <property type="project" value="InterPro"/>
</dbReference>
<dbReference type="GO" id="GO:0000290">
    <property type="term" value="P:deadenylation-dependent decapping of nuclear-transcribed mRNA"/>
    <property type="evidence" value="ECO:0007669"/>
    <property type="project" value="InterPro"/>
</dbReference>
<dbReference type="SUPFAM" id="SSF55811">
    <property type="entry name" value="Nudix"/>
    <property type="match status" value="1"/>
</dbReference>
<evidence type="ECO:0000256" key="9">
    <source>
        <dbReference type="SAM" id="MobiDB-lite"/>
    </source>
</evidence>
<keyword evidence="7" id="KW-0694">RNA-binding</keyword>
<dbReference type="PANTHER" id="PTHR23114:SF17">
    <property type="entry name" value="M7GPPPN-MRNA HYDROLASE"/>
    <property type="match status" value="1"/>
</dbReference>
<keyword evidence="5" id="KW-0479">Metal-binding</keyword>
<evidence type="ECO:0000256" key="2">
    <source>
        <dbReference type="ARBA" id="ARBA00004496"/>
    </source>
</evidence>
<name>A0A7S0KH39_9CHLO</name>
<dbReference type="PANTHER" id="PTHR23114">
    <property type="entry name" value="M7GPPPN-MRNA HYDROLASE"/>
    <property type="match status" value="1"/>
</dbReference>
<dbReference type="Gene3D" id="1.10.10.1050">
    <property type="entry name" value="Dcp2, box A domain"/>
    <property type="match status" value="1"/>
</dbReference>
<dbReference type="PROSITE" id="PS51462">
    <property type="entry name" value="NUDIX"/>
    <property type="match status" value="1"/>
</dbReference>
<dbReference type="GO" id="GO:0003723">
    <property type="term" value="F:RNA binding"/>
    <property type="evidence" value="ECO:0007669"/>
    <property type="project" value="UniProtKB-KW"/>
</dbReference>
<evidence type="ECO:0000256" key="5">
    <source>
        <dbReference type="ARBA" id="ARBA00022723"/>
    </source>
</evidence>
<dbReference type="InterPro" id="IPR000086">
    <property type="entry name" value="NUDIX_hydrolase_dom"/>
</dbReference>
<evidence type="ECO:0000256" key="1">
    <source>
        <dbReference type="ARBA" id="ARBA00001936"/>
    </source>
</evidence>
<gene>
    <name evidence="11" type="ORF">OMED0929_LOCUS3138</name>
</gene>
<evidence type="ECO:0000256" key="8">
    <source>
        <dbReference type="ARBA" id="ARBA00023211"/>
    </source>
</evidence>
<comment type="similarity">
    <text evidence="3">Belongs to the Nudix hydrolase family. DCP2 subfamily.</text>
</comment>
<dbReference type="SUPFAM" id="SSF140586">
    <property type="entry name" value="Dcp2 domain-like"/>
    <property type="match status" value="1"/>
</dbReference>
<evidence type="ECO:0000256" key="7">
    <source>
        <dbReference type="ARBA" id="ARBA00022884"/>
    </source>
</evidence>
<dbReference type="InterPro" id="IPR044099">
    <property type="entry name" value="Dcp2_NUDIX"/>
</dbReference>